<dbReference type="PANTHER" id="PTHR33050">
    <property type="entry name" value="REVERSE TRANSCRIPTASE DOMAIN-CONTAINING PROTEIN"/>
    <property type="match status" value="1"/>
</dbReference>
<keyword evidence="1" id="KW-0238">DNA-binding</keyword>
<feature type="compositionally biased region" description="Basic and acidic residues" evidence="3">
    <location>
        <begin position="78"/>
        <end position="103"/>
    </location>
</feature>
<dbReference type="InterPro" id="IPR011010">
    <property type="entry name" value="DNA_brk_join_enz"/>
</dbReference>
<dbReference type="CDD" id="cd06222">
    <property type="entry name" value="RNase_H_like"/>
    <property type="match status" value="1"/>
</dbReference>
<feature type="compositionally biased region" description="Polar residues" evidence="3">
    <location>
        <begin position="14"/>
        <end position="29"/>
    </location>
</feature>
<feature type="compositionally biased region" description="Low complexity" evidence="3">
    <location>
        <begin position="458"/>
        <end position="469"/>
    </location>
</feature>
<sequence length="1495" mass="165269">MTENIDADAISDAGSPTSNREPTQPPSQEETIRDGTPSTVNDQSRTMDVRCDPCKTRGQRSKCDRAWPSCSRCIREGTEDHCYGAIESRDTQDQPDRRNHADPPRAVSVVPPPPPPPALMVPAPPIRRAISAAPILQQVRAHNPGIVRPDDAPQHGHAPARAPRRSQSPPRAPPSVRNSPRVRTPPLPRANRADISNTQHIHAQVTQLREALAVLEAQAKEVETQSGHPHPAVPPAPMAFATDAPQIAAPIFAGLGIEGRRAPTIIPGHVGGRTFAMIPDSIRKLYTGPHGCNTHVSLGYFTDDYREDISKHASLTDSMVFNPKTNRFEAAPSELPDLDEGNMSSTTFLRAWQNKLGFFSSINHPDLHYWQAHYNLVTSQRDFFDNFPKWREYCITVRRRRLQQGIDPSILQKDILEPIEVEYERNKTLSAVGQMLAQATRPNTPLTTAATQATNRMPRPSSSSSLRRPAQGSNAAHPPPSPDVSAKHVCFFCGSDSHLATSCEAKTLVNGKPLLAKPSESGSRQINGSTYAPSADPPPTAPNDVTLDPRRIVTPLIPDKWEHAIWTAGIQDQFMDVPIGLRFGFRLGSFSPLSCTTVHKNHLSATKNPSVIDNHIRSELTAGRYSGPFSREDLESRIGFFRASPLGVVDKPSSPGSFRVIQDFSFPVTPDSGTRSVNSEIDPSQFTCLWGFFSDVVDIILDLPSGSQAATFDVDAAYRRMPVHPDDQPHTVVHWGGLFYIDHCVPFGATSSNGIFGRCGDCILYIFKSHGIHHIVKWVDDFCFFRTPAASHGSSQVFQIDEALIYSIADSLGWPWKQVKTRPFHNIFIYLGFEWDIARRSVSIPPAKRAKFMAKIDSWLASTKASLRDTESLLGSLIHCALAIPLGRSRISGLSRFTANFSHDYSRRFATRSRTARASEDVLWWKDQLSQPWCGSLLKPLPPVAPCEFFMDASTSFGIGVVCGQEFGIWQLKGGWLSNGRDIGWAEMVAVEIALDLAIHNGISNATIQFWSDNQGVIGALNAGRSRNDQQNIVLRRIYEKQLVHNTRLRVSYVNTVNNLADGPSRDIAHVFTTVDATSMMAPRCSVWSHEPPFAVARTNMSSDLRLILQAIREMRDQLSALERKLSTPPNQPVQQPPQPPGGLMPLINPSTDPLLRNTLKILPHALAKSTLSGYSSTVQRFLSFCAEQNIPANRIFPSDEAVLCAFATSFAYRTSGGSLANAVAALKTWHALHNLPWSGGPRLSYVIKAVTNCAPAATTRPERPGVTIIHLRDLHEHLDLLNPKDAAIYAIACFAFWGMCRLGELLGSSRLKHDPSRLPSRSSMRQIPFIGQPLDVHLPSTKTSQREGATIRLLPQNGRTDPIYAIINHLYVNGPAHPSDNLFAYQARASEPTRCVTKEEFLHRCNEIWASKGKDHLSGHNFRIGGANHLIDREVPSDIVRSLGRWKSGAYYKYWRKPEDKAVRFAQMLPDQPRAPGPRLRVSQGRLPSSAHAA</sequence>
<keyword evidence="2" id="KW-0233">DNA recombination</keyword>
<dbReference type="EMBL" id="CYGV01000036">
    <property type="protein sequence ID" value="CUA67179.1"/>
    <property type="molecule type" value="Genomic_DNA"/>
</dbReference>
<dbReference type="CDD" id="cd00067">
    <property type="entry name" value="GAL4"/>
    <property type="match status" value="1"/>
</dbReference>
<feature type="region of interest" description="Disordered" evidence="3">
    <location>
        <begin position="1125"/>
        <end position="1144"/>
    </location>
</feature>
<dbReference type="InterPro" id="IPR052055">
    <property type="entry name" value="Hepadnavirus_pol/RT"/>
</dbReference>
<dbReference type="Proteomes" id="UP000044841">
    <property type="component" value="Unassembled WGS sequence"/>
</dbReference>
<dbReference type="GO" id="GO:0006310">
    <property type="term" value="P:DNA recombination"/>
    <property type="evidence" value="ECO:0007669"/>
    <property type="project" value="UniProtKB-KW"/>
</dbReference>
<feature type="region of interest" description="Disordered" evidence="3">
    <location>
        <begin position="513"/>
        <end position="547"/>
    </location>
</feature>
<accession>A0A0K6FME8</accession>
<evidence type="ECO:0000256" key="3">
    <source>
        <dbReference type="SAM" id="MobiDB-lite"/>
    </source>
</evidence>
<feature type="region of interest" description="Disordered" evidence="3">
    <location>
        <begin position="145"/>
        <end position="197"/>
    </location>
</feature>
<dbReference type="InterPro" id="IPR013762">
    <property type="entry name" value="Integrase-like_cat_sf"/>
</dbReference>
<feature type="region of interest" description="Disordered" evidence="3">
    <location>
        <begin position="439"/>
        <end position="482"/>
    </location>
</feature>
<name>A0A0K6FME8_9AGAM</name>
<reference evidence="4 5" key="1">
    <citation type="submission" date="2015-07" db="EMBL/GenBank/DDBJ databases">
        <authorList>
            <person name="Noorani M."/>
        </authorList>
    </citation>
    <scope>NUCLEOTIDE SEQUENCE [LARGE SCALE GENOMIC DNA]</scope>
    <source>
        <strain evidence="4">BBA 69670</strain>
    </source>
</reference>
<organism evidence="4 5">
    <name type="scientific">Rhizoctonia solani</name>
    <dbReference type="NCBI Taxonomy" id="456999"/>
    <lineage>
        <taxon>Eukaryota</taxon>
        <taxon>Fungi</taxon>
        <taxon>Dikarya</taxon>
        <taxon>Basidiomycota</taxon>
        <taxon>Agaricomycotina</taxon>
        <taxon>Agaricomycetes</taxon>
        <taxon>Cantharellales</taxon>
        <taxon>Ceratobasidiaceae</taxon>
        <taxon>Rhizoctonia</taxon>
    </lineage>
</organism>
<dbReference type="GO" id="GO:0015074">
    <property type="term" value="P:DNA integration"/>
    <property type="evidence" value="ECO:0007669"/>
    <property type="project" value="InterPro"/>
</dbReference>
<feature type="compositionally biased region" description="Pro residues" evidence="3">
    <location>
        <begin position="1130"/>
        <end position="1143"/>
    </location>
</feature>
<evidence type="ECO:0000313" key="5">
    <source>
        <dbReference type="Proteomes" id="UP000044841"/>
    </source>
</evidence>
<keyword evidence="5" id="KW-1185">Reference proteome</keyword>
<feature type="region of interest" description="Disordered" evidence="3">
    <location>
        <begin position="1471"/>
        <end position="1495"/>
    </location>
</feature>
<feature type="region of interest" description="Disordered" evidence="3">
    <location>
        <begin position="1"/>
        <end position="62"/>
    </location>
</feature>
<dbReference type="InterPro" id="IPR044730">
    <property type="entry name" value="RNase_H-like_dom_plant"/>
</dbReference>
<dbReference type="PANTHER" id="PTHR33050:SF7">
    <property type="entry name" value="RIBONUCLEASE H"/>
    <property type="match status" value="1"/>
</dbReference>
<evidence type="ECO:0000256" key="1">
    <source>
        <dbReference type="ARBA" id="ARBA00023125"/>
    </source>
</evidence>
<feature type="compositionally biased region" description="Low complexity" evidence="3">
    <location>
        <begin position="159"/>
        <end position="169"/>
    </location>
</feature>
<feature type="region of interest" description="Disordered" evidence="3">
    <location>
        <begin position="78"/>
        <end position="119"/>
    </location>
</feature>
<dbReference type="InterPro" id="IPR001138">
    <property type="entry name" value="Zn2Cys6_DnaBD"/>
</dbReference>
<dbReference type="SUPFAM" id="SSF56349">
    <property type="entry name" value="DNA breaking-rejoining enzymes"/>
    <property type="match status" value="1"/>
</dbReference>
<dbReference type="GO" id="GO:0000981">
    <property type="term" value="F:DNA-binding transcription factor activity, RNA polymerase II-specific"/>
    <property type="evidence" value="ECO:0007669"/>
    <property type="project" value="InterPro"/>
</dbReference>
<proteinExistence type="predicted"/>
<feature type="compositionally biased region" description="Polar residues" evidence="3">
    <location>
        <begin position="520"/>
        <end position="532"/>
    </location>
</feature>
<dbReference type="InterPro" id="IPR043502">
    <property type="entry name" value="DNA/RNA_pol_sf"/>
</dbReference>
<dbReference type="Gene3D" id="1.10.443.10">
    <property type="entry name" value="Intergrase catalytic core"/>
    <property type="match status" value="1"/>
</dbReference>
<dbReference type="Gene3D" id="1.10.150.130">
    <property type="match status" value="1"/>
</dbReference>
<feature type="compositionally biased region" description="Pro residues" evidence="3">
    <location>
        <begin position="110"/>
        <end position="119"/>
    </location>
</feature>
<gene>
    <name evidence="4" type="ORF">RSOLAG22IIIB_07247</name>
</gene>
<dbReference type="GO" id="GO:0003677">
    <property type="term" value="F:DNA binding"/>
    <property type="evidence" value="ECO:0007669"/>
    <property type="project" value="UniProtKB-KW"/>
</dbReference>
<evidence type="ECO:0000256" key="2">
    <source>
        <dbReference type="ARBA" id="ARBA00023172"/>
    </source>
</evidence>
<dbReference type="GO" id="GO:0008270">
    <property type="term" value="F:zinc ion binding"/>
    <property type="evidence" value="ECO:0007669"/>
    <property type="project" value="InterPro"/>
</dbReference>
<dbReference type="SUPFAM" id="SSF47823">
    <property type="entry name" value="lambda integrase-like, N-terminal domain"/>
    <property type="match status" value="1"/>
</dbReference>
<feature type="compositionally biased region" description="Polar residues" evidence="3">
    <location>
        <begin position="440"/>
        <end position="455"/>
    </location>
</feature>
<dbReference type="InterPro" id="IPR010998">
    <property type="entry name" value="Integrase_recombinase_N"/>
</dbReference>
<protein>
    <submittedName>
        <fullName evidence="4">Putative phospholipid-transporting ATPase VA</fullName>
    </submittedName>
</protein>
<evidence type="ECO:0000313" key="4">
    <source>
        <dbReference type="EMBL" id="CUA67179.1"/>
    </source>
</evidence>
<dbReference type="SUPFAM" id="SSF56672">
    <property type="entry name" value="DNA/RNA polymerases"/>
    <property type="match status" value="1"/>
</dbReference>
<feature type="compositionally biased region" description="Basic and acidic residues" evidence="3">
    <location>
        <begin position="45"/>
        <end position="62"/>
    </location>
</feature>